<dbReference type="Gene3D" id="3.90.1140.10">
    <property type="entry name" value="Cyclic phosphodiesterase"/>
    <property type="match status" value="1"/>
</dbReference>
<dbReference type="InterPro" id="IPR009097">
    <property type="entry name" value="Cyclic_Pdiesterase"/>
</dbReference>
<sequence>MSLAQGTLTFKSAVCIIPPKAIWDQIQEIRQAHDKHVKRWPPHINLLYPFLPYENFSETALPTLTRALSTIRPFSIRLGRFSWFQHSRNSFTVWLKPADSPEESLANLERKLAASFPELGEQMRTGKGQFVPHLSVGQFKTKEQVESLVAEMDERFSESHPLEFEVTSVQLIARFGYHDPFRVIHDIPLGGEEPPSLNIT</sequence>
<name>A0A1Y1Y4J1_9FUNG</name>
<dbReference type="SUPFAM" id="SSF55144">
    <property type="entry name" value="LigT-like"/>
    <property type="match status" value="1"/>
</dbReference>
<comment type="caution">
    <text evidence="1">The sequence shown here is derived from an EMBL/GenBank/DDBJ whole genome shotgun (WGS) entry which is preliminary data.</text>
</comment>
<dbReference type="EMBL" id="MCFE01000252">
    <property type="protein sequence ID" value="ORX92941.1"/>
    <property type="molecule type" value="Genomic_DNA"/>
</dbReference>
<dbReference type="OrthoDB" id="10263155at2759"/>
<organism evidence="1 2">
    <name type="scientific">Basidiobolus meristosporus CBS 931.73</name>
    <dbReference type="NCBI Taxonomy" id="1314790"/>
    <lineage>
        <taxon>Eukaryota</taxon>
        <taxon>Fungi</taxon>
        <taxon>Fungi incertae sedis</taxon>
        <taxon>Zoopagomycota</taxon>
        <taxon>Entomophthoromycotina</taxon>
        <taxon>Basidiobolomycetes</taxon>
        <taxon>Basidiobolales</taxon>
        <taxon>Basidiobolaceae</taxon>
        <taxon>Basidiobolus</taxon>
    </lineage>
</organism>
<accession>A0A1Y1Y4J1</accession>
<protein>
    <submittedName>
        <fullName evidence="1">LigT-like protein</fullName>
    </submittedName>
</protein>
<dbReference type="AlphaFoldDB" id="A0A1Y1Y4J1"/>
<proteinExistence type="predicted"/>
<reference evidence="1 2" key="1">
    <citation type="submission" date="2016-07" db="EMBL/GenBank/DDBJ databases">
        <title>Pervasive Adenine N6-methylation of Active Genes in Fungi.</title>
        <authorList>
            <consortium name="DOE Joint Genome Institute"/>
            <person name="Mondo S.J."/>
            <person name="Dannebaum R.O."/>
            <person name="Kuo R.C."/>
            <person name="Labutti K."/>
            <person name="Haridas S."/>
            <person name="Kuo A."/>
            <person name="Salamov A."/>
            <person name="Ahrendt S.R."/>
            <person name="Lipzen A."/>
            <person name="Sullivan W."/>
            <person name="Andreopoulos W.B."/>
            <person name="Clum A."/>
            <person name="Lindquist E."/>
            <person name="Daum C."/>
            <person name="Ramamoorthy G.K."/>
            <person name="Gryganskyi A."/>
            <person name="Culley D."/>
            <person name="Magnuson J.K."/>
            <person name="James T.Y."/>
            <person name="O'Malley M.A."/>
            <person name="Stajich J.E."/>
            <person name="Spatafora J.W."/>
            <person name="Visel A."/>
            <person name="Grigoriev I.V."/>
        </authorList>
    </citation>
    <scope>NUCLEOTIDE SEQUENCE [LARGE SCALE GENOMIC DNA]</scope>
    <source>
        <strain evidence="1 2">CBS 931.73</strain>
    </source>
</reference>
<keyword evidence="2" id="KW-1185">Reference proteome</keyword>
<evidence type="ECO:0000313" key="1">
    <source>
        <dbReference type="EMBL" id="ORX92941.1"/>
    </source>
</evidence>
<evidence type="ECO:0000313" key="2">
    <source>
        <dbReference type="Proteomes" id="UP000193498"/>
    </source>
</evidence>
<dbReference type="Proteomes" id="UP000193498">
    <property type="component" value="Unassembled WGS sequence"/>
</dbReference>
<dbReference type="PANTHER" id="PTHR37474:SF1">
    <property type="entry name" value="2'-5' RNA LIGASE FAMILY PROTEIN"/>
    <property type="match status" value="1"/>
</dbReference>
<dbReference type="InParanoid" id="A0A1Y1Y4J1"/>
<gene>
    <name evidence="1" type="ORF">K493DRAFT_316273</name>
</gene>
<dbReference type="PANTHER" id="PTHR37474">
    <property type="entry name" value="RNA LIGASE/CYCLIC NUCLEOTIDE PHOSPHODIESTERASE"/>
    <property type="match status" value="1"/>
</dbReference>
<dbReference type="Pfam" id="PF13563">
    <property type="entry name" value="2_5_RNA_ligase2"/>
    <property type="match status" value="1"/>
</dbReference>